<proteinExistence type="inferred from homology"/>
<dbReference type="Pfam" id="PF00109">
    <property type="entry name" value="ketoacyl-synt"/>
    <property type="match status" value="1"/>
</dbReference>
<dbReference type="InterPro" id="IPR016039">
    <property type="entry name" value="Thiolase-like"/>
</dbReference>
<dbReference type="InterPro" id="IPR000794">
    <property type="entry name" value="Beta-ketoacyl_synthase"/>
</dbReference>
<evidence type="ECO:0000259" key="5">
    <source>
        <dbReference type="Pfam" id="PF02801"/>
    </source>
</evidence>
<evidence type="ECO:0000313" key="7">
    <source>
        <dbReference type="Proteomes" id="UP000587462"/>
    </source>
</evidence>
<dbReference type="Gene3D" id="3.40.47.10">
    <property type="match status" value="2"/>
</dbReference>
<keyword evidence="7" id="KW-1185">Reference proteome</keyword>
<evidence type="ECO:0000256" key="3">
    <source>
        <dbReference type="RuleBase" id="RU003694"/>
    </source>
</evidence>
<dbReference type="GO" id="GO:0004315">
    <property type="term" value="F:3-oxoacyl-[acyl-carrier-protein] synthase activity"/>
    <property type="evidence" value="ECO:0007669"/>
    <property type="project" value="TreeGrafter"/>
</dbReference>
<accession>A0A7Y7AZD5</accession>
<comment type="caution">
    <text evidence="6">The sequence shown here is derived from an EMBL/GenBank/DDBJ whole genome shotgun (WGS) entry which is preliminary data.</text>
</comment>
<evidence type="ECO:0000259" key="4">
    <source>
        <dbReference type="Pfam" id="PF00109"/>
    </source>
</evidence>
<reference evidence="6 7" key="1">
    <citation type="submission" date="2020-04" db="EMBL/GenBank/DDBJ databases">
        <title>Draft Genome Sequence of Streptomyces morookaense DSM 40503, an 8-azaguanine-producing strain.</title>
        <authorList>
            <person name="Qi J."/>
            <person name="Gao J.-M."/>
        </authorList>
    </citation>
    <scope>NUCLEOTIDE SEQUENCE [LARGE SCALE GENOMIC DNA]</scope>
    <source>
        <strain evidence="6 7">DSM 40503</strain>
    </source>
</reference>
<organism evidence="6 7">
    <name type="scientific">Streptomyces morookaense</name>
    <name type="common">Streptoverticillium morookaense</name>
    <dbReference type="NCBI Taxonomy" id="1970"/>
    <lineage>
        <taxon>Bacteria</taxon>
        <taxon>Bacillati</taxon>
        <taxon>Actinomycetota</taxon>
        <taxon>Actinomycetes</taxon>
        <taxon>Kitasatosporales</taxon>
        <taxon>Streptomycetaceae</taxon>
        <taxon>Streptomyces</taxon>
    </lineage>
</organism>
<keyword evidence="2 3" id="KW-0808">Transferase</keyword>
<dbReference type="InterPro" id="IPR014030">
    <property type="entry name" value="Ketoacyl_synth_N"/>
</dbReference>
<dbReference type="Proteomes" id="UP000587462">
    <property type="component" value="Unassembled WGS sequence"/>
</dbReference>
<feature type="domain" description="Beta-ketoacyl synthase C-terminal" evidence="5">
    <location>
        <begin position="263"/>
        <end position="341"/>
    </location>
</feature>
<dbReference type="SUPFAM" id="SSF53901">
    <property type="entry name" value="Thiolase-like"/>
    <property type="match status" value="2"/>
</dbReference>
<comment type="similarity">
    <text evidence="1 3">Belongs to the thiolase-like superfamily. Beta-ketoacyl-ACP synthases family.</text>
</comment>
<dbReference type="InterPro" id="IPR014031">
    <property type="entry name" value="Ketoacyl_synth_C"/>
</dbReference>
<evidence type="ECO:0000256" key="1">
    <source>
        <dbReference type="ARBA" id="ARBA00008467"/>
    </source>
</evidence>
<protein>
    <submittedName>
        <fullName evidence="6">Uncharacterized protein</fullName>
    </submittedName>
</protein>
<evidence type="ECO:0000256" key="2">
    <source>
        <dbReference type="ARBA" id="ARBA00022679"/>
    </source>
</evidence>
<dbReference type="PANTHER" id="PTHR11712:SF336">
    <property type="entry name" value="3-OXOACYL-[ACYL-CARRIER-PROTEIN] SYNTHASE, MITOCHONDRIAL"/>
    <property type="match status" value="1"/>
</dbReference>
<gene>
    <name evidence="6" type="ORF">HG542_00340</name>
</gene>
<dbReference type="AlphaFoldDB" id="A0A7Y7AZD5"/>
<feature type="domain" description="Beta-ketoacyl synthase-like N-terminal" evidence="4">
    <location>
        <begin position="10"/>
        <end position="199"/>
    </location>
</feature>
<dbReference type="EMBL" id="JABBXF010000001">
    <property type="protein sequence ID" value="NVK76102.1"/>
    <property type="molecule type" value="Genomic_DNA"/>
</dbReference>
<dbReference type="GO" id="GO:0006633">
    <property type="term" value="P:fatty acid biosynthetic process"/>
    <property type="evidence" value="ECO:0007669"/>
    <property type="project" value="TreeGrafter"/>
</dbReference>
<dbReference type="RefSeq" id="WP_171077900.1">
    <property type="nucleotide sequence ID" value="NZ_BNBU01000007.1"/>
</dbReference>
<sequence length="381" mass="39412">MTPDRGAPPVVTGWSALSSLGTGADAFAAAVRAGRSGLVDVRGMFDGGELPRHTACAMPGFRARDHLGRKGTGYLDRSTALAVVAARLALADTDLELGDDNRRTTGVVLGTTAGSIRATSAYDRDTLTQDRPYLVDPMLFPTAVMNSAASRCAVWHRLHGVNATVAGGQLAGIDALRYGRTLMARGHADALLVGAVEEFSPHMAWGDERLYGSEPGRAPLGEGAVVLVAEDAERVRASGRSADAELPAVAFGRFAPPGGSPDPGKGLADCIDRALRQAGVHADEVRFVATGERGIPHLDAAEQAGVDAVLGPGTHRLRIKELVGECHAAAGMFQLAALLALHRNDPALDGRTSVVTSVSSGGAVGAAVLRGFSRTRRGHAG</sequence>
<name>A0A7Y7AZD5_STRMO</name>
<evidence type="ECO:0000313" key="6">
    <source>
        <dbReference type="EMBL" id="NVK76102.1"/>
    </source>
</evidence>
<dbReference type="PANTHER" id="PTHR11712">
    <property type="entry name" value="POLYKETIDE SYNTHASE-RELATED"/>
    <property type="match status" value="1"/>
</dbReference>
<dbReference type="Pfam" id="PF02801">
    <property type="entry name" value="Ketoacyl-synt_C"/>
    <property type="match status" value="1"/>
</dbReference>